<proteinExistence type="predicted"/>
<keyword evidence="3" id="KW-1185">Reference proteome</keyword>
<evidence type="ECO:0000256" key="1">
    <source>
        <dbReference type="SAM" id="MobiDB-lite"/>
    </source>
</evidence>
<comment type="caution">
    <text evidence="2">The sequence shown here is derived from an EMBL/GenBank/DDBJ whole genome shotgun (WGS) entry which is preliminary data.</text>
</comment>
<reference evidence="2 3" key="1">
    <citation type="journal article" date="2019" name="Mol. Ecol. Resour.">
        <title>Chromosome-level genome assembly of Triplophysa tibetana, a fish adapted to the harsh high-altitude environment of the Tibetan Plateau.</title>
        <authorList>
            <person name="Yang X."/>
            <person name="Liu H."/>
            <person name="Ma Z."/>
            <person name="Zou Y."/>
            <person name="Zou M."/>
            <person name="Mao Y."/>
            <person name="Li X."/>
            <person name="Wang H."/>
            <person name="Chen T."/>
            <person name="Wang W."/>
            <person name="Yang R."/>
        </authorList>
    </citation>
    <scope>NUCLEOTIDE SEQUENCE [LARGE SCALE GENOMIC DNA]</scope>
    <source>
        <strain evidence="2">TTIB1903HZAU</strain>
        <tissue evidence="2">Muscle</tissue>
    </source>
</reference>
<accession>A0A5A9PJT8</accession>
<evidence type="ECO:0000313" key="3">
    <source>
        <dbReference type="Proteomes" id="UP000324632"/>
    </source>
</evidence>
<dbReference type="Proteomes" id="UP000324632">
    <property type="component" value="Chromosome 5"/>
</dbReference>
<dbReference type="AlphaFoldDB" id="A0A5A9PJT8"/>
<sequence>MVNRNRKKATPIIVVFSLDKFGSLELKLRITLVCLAEYLVELRNQPSLVLTNQQPGPTHQYHIPSSTAGHAHLRRKRKQSQQFCHRLTKNPQHSKLFPAPPSGAQLVKLMPVASQGPLLVPAPQAIRVSLFSAPFAPAPAVRKLRHKVQENTCKKSGRGQGKRGHETTIVPNGNLHRRQGKRDHETPILPDGNLHRRQRKRGHETTILPDGNFHRRSGDDKESVAMKPLLCPMAIYTDDKESVAMKPLLCPMAIYTDDRESVAMKPLYCPFAIYTEDKESVAMKPLLCWMAIYTDGKESVTMKPLLCLLAIYTDALQMTRTDCP</sequence>
<feature type="region of interest" description="Disordered" evidence="1">
    <location>
        <begin position="152"/>
        <end position="220"/>
    </location>
</feature>
<name>A0A5A9PJT8_9TELE</name>
<dbReference type="EMBL" id="SOYY01000005">
    <property type="protein sequence ID" value="KAA0721216.1"/>
    <property type="molecule type" value="Genomic_DNA"/>
</dbReference>
<gene>
    <name evidence="2" type="ORF">E1301_Tti019673</name>
</gene>
<evidence type="ECO:0000313" key="2">
    <source>
        <dbReference type="EMBL" id="KAA0721216.1"/>
    </source>
</evidence>
<protein>
    <submittedName>
        <fullName evidence="2">Uncharacterized protein</fullName>
    </submittedName>
</protein>
<organism evidence="2 3">
    <name type="scientific">Triplophysa tibetana</name>
    <dbReference type="NCBI Taxonomy" id="1572043"/>
    <lineage>
        <taxon>Eukaryota</taxon>
        <taxon>Metazoa</taxon>
        <taxon>Chordata</taxon>
        <taxon>Craniata</taxon>
        <taxon>Vertebrata</taxon>
        <taxon>Euteleostomi</taxon>
        <taxon>Actinopterygii</taxon>
        <taxon>Neopterygii</taxon>
        <taxon>Teleostei</taxon>
        <taxon>Ostariophysi</taxon>
        <taxon>Cypriniformes</taxon>
        <taxon>Nemacheilidae</taxon>
        <taxon>Triplophysa</taxon>
    </lineage>
</organism>